<dbReference type="EMBL" id="JACIET010000002">
    <property type="protein sequence ID" value="MBB4013080.1"/>
    <property type="molecule type" value="Genomic_DNA"/>
</dbReference>
<keyword evidence="2" id="KW-1185">Reference proteome</keyword>
<organism evidence="1 2">
    <name type="scientific">Niveibacterium umoris</name>
    <dbReference type="NCBI Taxonomy" id="1193620"/>
    <lineage>
        <taxon>Bacteria</taxon>
        <taxon>Pseudomonadati</taxon>
        <taxon>Pseudomonadota</taxon>
        <taxon>Betaproteobacteria</taxon>
        <taxon>Rhodocyclales</taxon>
        <taxon>Rhodocyclaceae</taxon>
        <taxon>Niveibacterium</taxon>
    </lineage>
</organism>
<dbReference type="AlphaFoldDB" id="A0A840BJB9"/>
<name>A0A840BJB9_9RHOO</name>
<dbReference type="Proteomes" id="UP000561045">
    <property type="component" value="Unassembled WGS sequence"/>
</dbReference>
<sequence length="106" mass="11973">MRYRFGRPGNVELEYPTAKNFTPSSFEYFHYFRPNEDRSSLHFDTGAAEYTIFTDSEVAKKTAGVSVKVKATGRIQSLRCAGAAQANWYEVEGKVECADEPMNTCQ</sequence>
<evidence type="ECO:0000313" key="2">
    <source>
        <dbReference type="Proteomes" id="UP000561045"/>
    </source>
</evidence>
<comment type="caution">
    <text evidence="1">The sequence shown here is derived from an EMBL/GenBank/DDBJ whole genome shotgun (WGS) entry which is preliminary data.</text>
</comment>
<accession>A0A840BJB9</accession>
<proteinExistence type="predicted"/>
<gene>
    <name evidence="1" type="ORF">GGR36_002426</name>
</gene>
<reference evidence="1 2" key="1">
    <citation type="submission" date="2020-08" db="EMBL/GenBank/DDBJ databases">
        <title>Genomic Encyclopedia of Type Strains, Phase IV (KMG-IV): sequencing the most valuable type-strain genomes for metagenomic binning, comparative biology and taxonomic classification.</title>
        <authorList>
            <person name="Goeker M."/>
        </authorList>
    </citation>
    <scope>NUCLEOTIDE SEQUENCE [LARGE SCALE GENOMIC DNA]</scope>
    <source>
        <strain evidence="1 2">DSM 106739</strain>
    </source>
</reference>
<evidence type="ECO:0000313" key="1">
    <source>
        <dbReference type="EMBL" id="MBB4013080.1"/>
    </source>
</evidence>
<protein>
    <submittedName>
        <fullName evidence="1">Uncharacterized protein</fullName>
    </submittedName>
</protein>